<keyword evidence="1" id="KW-0175">Coiled coil</keyword>
<dbReference type="EMBL" id="BQNB010015944">
    <property type="protein sequence ID" value="GJT45961.1"/>
    <property type="molecule type" value="Genomic_DNA"/>
</dbReference>
<reference evidence="2" key="2">
    <citation type="submission" date="2022-01" db="EMBL/GenBank/DDBJ databases">
        <authorList>
            <person name="Yamashiro T."/>
            <person name="Shiraishi A."/>
            <person name="Satake H."/>
            <person name="Nakayama K."/>
        </authorList>
    </citation>
    <scope>NUCLEOTIDE SEQUENCE</scope>
</reference>
<organism evidence="2 3">
    <name type="scientific">Tanacetum coccineum</name>
    <dbReference type="NCBI Taxonomy" id="301880"/>
    <lineage>
        <taxon>Eukaryota</taxon>
        <taxon>Viridiplantae</taxon>
        <taxon>Streptophyta</taxon>
        <taxon>Embryophyta</taxon>
        <taxon>Tracheophyta</taxon>
        <taxon>Spermatophyta</taxon>
        <taxon>Magnoliopsida</taxon>
        <taxon>eudicotyledons</taxon>
        <taxon>Gunneridae</taxon>
        <taxon>Pentapetalae</taxon>
        <taxon>asterids</taxon>
        <taxon>campanulids</taxon>
        <taxon>Asterales</taxon>
        <taxon>Asteraceae</taxon>
        <taxon>Asteroideae</taxon>
        <taxon>Anthemideae</taxon>
        <taxon>Anthemidinae</taxon>
        <taxon>Tanacetum</taxon>
    </lineage>
</organism>
<gene>
    <name evidence="2" type="ORF">Tco_0954676</name>
</gene>
<keyword evidence="3" id="KW-1185">Reference proteome</keyword>
<sequence length="207" mass="24611">MMREWMTRKMEANEHMKDQVVELENQINQRLRNRQPIVKNLERQFKYLEKTQHTKFLPRTTNTKPRQEFVYKPPLIRNENDKGDVKFIEEEEIKPIPTMPNPNLTNSNSPIVSPFLKDGTVHIPYSNVKAFADDVLLHHVGDKEFKSIDGVGTGRMKKKEKSDNGMLRELNKEWKLNEKVVPNNNNFYHYLWHPTEIPYLNRIIKES</sequence>
<protein>
    <submittedName>
        <fullName evidence="2">Uncharacterized protein</fullName>
    </submittedName>
</protein>
<evidence type="ECO:0000313" key="2">
    <source>
        <dbReference type="EMBL" id="GJT45961.1"/>
    </source>
</evidence>
<dbReference type="Proteomes" id="UP001151760">
    <property type="component" value="Unassembled WGS sequence"/>
</dbReference>
<evidence type="ECO:0000313" key="3">
    <source>
        <dbReference type="Proteomes" id="UP001151760"/>
    </source>
</evidence>
<comment type="caution">
    <text evidence="2">The sequence shown here is derived from an EMBL/GenBank/DDBJ whole genome shotgun (WGS) entry which is preliminary data.</text>
</comment>
<name>A0ABQ5E529_9ASTR</name>
<proteinExistence type="predicted"/>
<reference evidence="2" key="1">
    <citation type="journal article" date="2022" name="Int. J. Mol. Sci.">
        <title>Draft Genome of Tanacetum Coccineum: Genomic Comparison of Closely Related Tanacetum-Family Plants.</title>
        <authorList>
            <person name="Yamashiro T."/>
            <person name="Shiraishi A."/>
            <person name="Nakayama K."/>
            <person name="Satake H."/>
        </authorList>
    </citation>
    <scope>NUCLEOTIDE SEQUENCE</scope>
</reference>
<accession>A0ABQ5E529</accession>
<feature type="coiled-coil region" evidence="1">
    <location>
        <begin position="6"/>
        <end position="33"/>
    </location>
</feature>
<evidence type="ECO:0000256" key="1">
    <source>
        <dbReference type="SAM" id="Coils"/>
    </source>
</evidence>